<evidence type="ECO:0000313" key="5">
    <source>
        <dbReference type="Proteomes" id="UP000027238"/>
    </source>
</evidence>
<keyword evidence="5" id="KW-1185">Reference proteome</keyword>
<dbReference type="InterPro" id="IPR036291">
    <property type="entry name" value="NAD(P)-bd_dom_sf"/>
</dbReference>
<evidence type="ECO:0000259" key="3">
    <source>
        <dbReference type="Pfam" id="PF05368"/>
    </source>
</evidence>
<dbReference type="STRING" id="1173701.A0A066XYA2"/>
<organism evidence="4 5">
    <name type="scientific">Colletotrichum sublineola</name>
    <name type="common">Sorghum anthracnose fungus</name>
    <dbReference type="NCBI Taxonomy" id="1173701"/>
    <lineage>
        <taxon>Eukaryota</taxon>
        <taxon>Fungi</taxon>
        <taxon>Dikarya</taxon>
        <taxon>Ascomycota</taxon>
        <taxon>Pezizomycotina</taxon>
        <taxon>Sordariomycetes</taxon>
        <taxon>Hypocreomycetidae</taxon>
        <taxon>Glomerellales</taxon>
        <taxon>Glomerellaceae</taxon>
        <taxon>Colletotrichum</taxon>
        <taxon>Colletotrichum graminicola species complex</taxon>
    </lineage>
</organism>
<dbReference type="AlphaFoldDB" id="A0A066XYA2"/>
<dbReference type="InterPro" id="IPR008030">
    <property type="entry name" value="NmrA-like"/>
</dbReference>
<dbReference type="Proteomes" id="UP000027238">
    <property type="component" value="Unassembled WGS sequence"/>
</dbReference>
<protein>
    <recommendedName>
        <fullName evidence="3">NmrA-like domain-containing protein</fullName>
    </recommendedName>
</protein>
<evidence type="ECO:0000256" key="1">
    <source>
        <dbReference type="ARBA" id="ARBA00022857"/>
    </source>
</evidence>
<gene>
    <name evidence="4" type="ORF">CSUB01_12103</name>
</gene>
<dbReference type="OMA" id="EMSWNEK"/>
<keyword evidence="2" id="KW-0560">Oxidoreductase</keyword>
<dbReference type="Pfam" id="PF05368">
    <property type="entry name" value="NmrA"/>
    <property type="match status" value="1"/>
</dbReference>
<dbReference type="GO" id="GO:0016491">
    <property type="term" value="F:oxidoreductase activity"/>
    <property type="evidence" value="ECO:0007669"/>
    <property type="project" value="UniProtKB-KW"/>
</dbReference>
<name>A0A066XYA2_COLSU</name>
<dbReference type="eggNOG" id="ENOG502SJ12">
    <property type="taxonomic scope" value="Eukaryota"/>
</dbReference>
<evidence type="ECO:0000313" key="4">
    <source>
        <dbReference type="EMBL" id="KDN70960.1"/>
    </source>
</evidence>
<dbReference type="EMBL" id="JMSE01000275">
    <property type="protein sequence ID" value="KDN70960.1"/>
    <property type="molecule type" value="Genomic_DNA"/>
</dbReference>
<keyword evidence="1" id="KW-0521">NADP</keyword>
<sequence>MDDGDVLTSAFKDQDAVISAALEPITVENQKTWIDAAISAGVKRIFPSEYSTNLESPLAEGLPALTGKKLVLSAGGLGPNFRTKMARYHNGGHNLIGATRLSDVAEAIAKILRNEKGLYAEAGNKPVYIHSAAITEKQMTKIAEKVVGLPFAVEYYDVEEIYQNAKFRLAMGDMSALMQFYYQMMYGKGYGGSESFQEMSWNDKVGLKTMTETELEDLVRNIVQKNGAK</sequence>
<dbReference type="PANTHER" id="PTHR47706">
    <property type="entry name" value="NMRA-LIKE FAMILY PROTEIN"/>
    <property type="match status" value="1"/>
</dbReference>
<dbReference type="SUPFAM" id="SSF51735">
    <property type="entry name" value="NAD(P)-binding Rossmann-fold domains"/>
    <property type="match status" value="1"/>
</dbReference>
<reference evidence="5" key="1">
    <citation type="journal article" date="2014" name="Genome Announc.">
        <title>Draft genome sequence of Colletotrichum sublineola, a destructive pathogen of cultivated sorghum.</title>
        <authorList>
            <person name="Baroncelli R."/>
            <person name="Sanz-Martin J.M."/>
            <person name="Rech G.E."/>
            <person name="Sukno S.A."/>
            <person name="Thon M.R."/>
        </authorList>
    </citation>
    <scope>NUCLEOTIDE SEQUENCE [LARGE SCALE GENOMIC DNA]</scope>
    <source>
        <strain evidence="5">TX430BB</strain>
    </source>
</reference>
<dbReference type="PANTHER" id="PTHR47706:SF1">
    <property type="entry name" value="CIPA-LIKE, PUTATIVE (AFU_ORTHOLOGUE AFUA_1G12460)-RELATED"/>
    <property type="match status" value="1"/>
</dbReference>
<dbReference type="HOGENOM" id="CLU_044876_3_0_1"/>
<dbReference type="OrthoDB" id="9974981at2759"/>
<dbReference type="Gene3D" id="3.40.50.720">
    <property type="entry name" value="NAD(P)-binding Rossmann-like Domain"/>
    <property type="match status" value="1"/>
</dbReference>
<proteinExistence type="predicted"/>
<comment type="caution">
    <text evidence="4">The sequence shown here is derived from an EMBL/GenBank/DDBJ whole genome shotgun (WGS) entry which is preliminary data.</text>
</comment>
<feature type="domain" description="NmrA-like" evidence="3">
    <location>
        <begin position="2"/>
        <end position="53"/>
    </location>
</feature>
<evidence type="ECO:0000256" key="2">
    <source>
        <dbReference type="ARBA" id="ARBA00023002"/>
    </source>
</evidence>
<accession>A0A066XYA2</accession>
<dbReference type="InterPro" id="IPR051609">
    <property type="entry name" value="NmrA/Isoflavone_reductase-like"/>
</dbReference>